<dbReference type="EMBL" id="DSEC01000488">
    <property type="protein sequence ID" value="HER44163.1"/>
    <property type="molecule type" value="Genomic_DNA"/>
</dbReference>
<feature type="transmembrane region" description="Helical" evidence="2">
    <location>
        <begin position="27"/>
        <end position="54"/>
    </location>
</feature>
<protein>
    <submittedName>
        <fullName evidence="3">Uncharacterized protein</fullName>
    </submittedName>
</protein>
<comment type="caution">
    <text evidence="3">The sequence shown here is derived from an EMBL/GenBank/DDBJ whole genome shotgun (WGS) entry which is preliminary data.</text>
</comment>
<keyword evidence="2" id="KW-0472">Membrane</keyword>
<dbReference type="Proteomes" id="UP000886069">
    <property type="component" value="Unassembled WGS sequence"/>
</dbReference>
<evidence type="ECO:0000256" key="2">
    <source>
        <dbReference type="SAM" id="Phobius"/>
    </source>
</evidence>
<proteinExistence type="predicted"/>
<keyword evidence="2" id="KW-1133">Transmembrane helix</keyword>
<feature type="coiled-coil region" evidence="1">
    <location>
        <begin position="52"/>
        <end position="86"/>
    </location>
</feature>
<evidence type="ECO:0000313" key="3">
    <source>
        <dbReference type="EMBL" id="HER44163.1"/>
    </source>
</evidence>
<accession>A0A7V2F442</accession>
<sequence length="144" mass="16577">MKKDTFTVIIVPHDQKGTRQYRVQYRLFYTLVALMGIGLVAMVIFVATYGRILLKAREADMLERQLQEMTRRNEQVGELMRNLAQLRAMNLQVRRMLGLDVSSEDSLAIRPAKASIELAGDEPALEQEQVLYSMPNFWPARGYI</sequence>
<reference evidence="3" key="1">
    <citation type="journal article" date="2020" name="mSystems">
        <title>Genome- and Community-Level Interaction Insights into Carbon Utilization and Element Cycling Functions of Hydrothermarchaeota in Hydrothermal Sediment.</title>
        <authorList>
            <person name="Zhou Z."/>
            <person name="Liu Y."/>
            <person name="Xu W."/>
            <person name="Pan J."/>
            <person name="Luo Z.H."/>
            <person name="Li M."/>
        </authorList>
    </citation>
    <scope>NUCLEOTIDE SEQUENCE [LARGE SCALE GENOMIC DNA]</scope>
    <source>
        <strain evidence="3">SpSt-1233</strain>
    </source>
</reference>
<dbReference type="AlphaFoldDB" id="A0A7V2F442"/>
<evidence type="ECO:0000256" key="1">
    <source>
        <dbReference type="SAM" id="Coils"/>
    </source>
</evidence>
<keyword evidence="2" id="KW-0812">Transmembrane</keyword>
<name>A0A7V2F442_UNCEI</name>
<keyword evidence="1" id="KW-0175">Coiled coil</keyword>
<gene>
    <name evidence="3" type="ORF">ENO08_06860</name>
</gene>
<organism evidence="3">
    <name type="scientific">Eiseniibacteriota bacterium</name>
    <dbReference type="NCBI Taxonomy" id="2212470"/>
    <lineage>
        <taxon>Bacteria</taxon>
        <taxon>Candidatus Eiseniibacteriota</taxon>
    </lineage>
</organism>
<feature type="non-terminal residue" evidence="3">
    <location>
        <position position="144"/>
    </location>
</feature>